<proteinExistence type="predicted"/>
<comment type="caution">
    <text evidence="2">The sequence shown here is derived from an EMBL/GenBank/DDBJ whole genome shotgun (WGS) entry which is preliminary data.</text>
</comment>
<evidence type="ECO:0000313" key="3">
    <source>
        <dbReference type="Proteomes" id="UP000597877"/>
    </source>
</evidence>
<dbReference type="InterPro" id="IPR000944">
    <property type="entry name" value="Tscrpt_reg_Rrf2"/>
</dbReference>
<protein>
    <submittedName>
        <fullName evidence="2">RrF2 family transcriptional regulator</fullName>
    </submittedName>
</protein>
<accession>A0ABR7F5R7</accession>
<dbReference type="Gene3D" id="1.10.10.10">
    <property type="entry name" value="Winged helix-like DNA-binding domain superfamily/Winged helix DNA-binding domain"/>
    <property type="match status" value="1"/>
</dbReference>
<sequence>MMISTKGRYALRVMIDLAQNSKEGFVSLKDVAKRQQISMKYLEMIVSILNRGKMVKSQRGKAGGYRLIKDPSEYSVGSIIKLAEGTLAPVSCLEEGGSCDRMEKCVTYPLWKQLDEVIDDYLENVTLKDLMDGNVKK</sequence>
<dbReference type="Proteomes" id="UP000597877">
    <property type="component" value="Unassembled WGS sequence"/>
</dbReference>
<dbReference type="EMBL" id="JACOOZ010000012">
    <property type="protein sequence ID" value="MBC5668945.1"/>
    <property type="molecule type" value="Genomic_DNA"/>
</dbReference>
<dbReference type="RefSeq" id="WP_021952921.1">
    <property type="nucleotide sequence ID" value="NZ_JACOOZ010000012.1"/>
</dbReference>
<dbReference type="NCBIfam" id="TIGR00738">
    <property type="entry name" value="rrf2_super"/>
    <property type="match status" value="1"/>
</dbReference>
<evidence type="ECO:0000256" key="1">
    <source>
        <dbReference type="ARBA" id="ARBA00023125"/>
    </source>
</evidence>
<keyword evidence="1" id="KW-0238">DNA-binding</keyword>
<dbReference type="PANTHER" id="PTHR33221:SF5">
    <property type="entry name" value="HTH-TYPE TRANSCRIPTIONAL REGULATOR ISCR"/>
    <property type="match status" value="1"/>
</dbReference>
<gene>
    <name evidence="2" type="ORF">H8S00_13335</name>
</gene>
<dbReference type="Pfam" id="PF02082">
    <property type="entry name" value="Rrf2"/>
    <property type="match status" value="1"/>
</dbReference>
<dbReference type="InterPro" id="IPR036390">
    <property type="entry name" value="WH_DNA-bd_sf"/>
</dbReference>
<organism evidence="2 3">
    <name type="scientific">Eubacterium segne</name>
    <dbReference type="NCBI Taxonomy" id="2763045"/>
    <lineage>
        <taxon>Bacteria</taxon>
        <taxon>Bacillati</taxon>
        <taxon>Bacillota</taxon>
        <taxon>Clostridia</taxon>
        <taxon>Eubacteriales</taxon>
        <taxon>Eubacteriaceae</taxon>
        <taxon>Eubacterium</taxon>
    </lineage>
</organism>
<name>A0ABR7F5R7_9FIRM</name>
<dbReference type="PANTHER" id="PTHR33221">
    <property type="entry name" value="WINGED HELIX-TURN-HELIX TRANSCRIPTIONAL REGULATOR, RRF2 FAMILY"/>
    <property type="match status" value="1"/>
</dbReference>
<evidence type="ECO:0000313" key="2">
    <source>
        <dbReference type="EMBL" id="MBC5668945.1"/>
    </source>
</evidence>
<keyword evidence="3" id="KW-1185">Reference proteome</keyword>
<reference evidence="2 3" key="1">
    <citation type="submission" date="2020-08" db="EMBL/GenBank/DDBJ databases">
        <title>Genome public.</title>
        <authorList>
            <person name="Liu C."/>
            <person name="Sun Q."/>
        </authorList>
    </citation>
    <scope>NUCLEOTIDE SEQUENCE [LARGE SCALE GENOMIC DNA]</scope>
    <source>
        <strain evidence="2 3">BX4</strain>
    </source>
</reference>
<dbReference type="PROSITE" id="PS51197">
    <property type="entry name" value="HTH_RRF2_2"/>
    <property type="match status" value="1"/>
</dbReference>
<dbReference type="SUPFAM" id="SSF46785">
    <property type="entry name" value="Winged helix' DNA-binding domain"/>
    <property type="match status" value="1"/>
</dbReference>
<dbReference type="InterPro" id="IPR036388">
    <property type="entry name" value="WH-like_DNA-bd_sf"/>
</dbReference>